<dbReference type="CDD" id="cd16377">
    <property type="entry name" value="23S_rRNA_IVP_like"/>
    <property type="match status" value="1"/>
</dbReference>
<dbReference type="NCBIfam" id="TIGR02436">
    <property type="entry name" value="four helix bundle protein"/>
    <property type="match status" value="1"/>
</dbReference>
<dbReference type="InterPro" id="IPR036583">
    <property type="entry name" value="23S_rRNA_IVS_sf"/>
</dbReference>
<name>A0A9X2FBG7_9BACT</name>
<sequence>MQNFRNLEVWQLAHEVTLEVYRTTRTFSVDERFGLISQLRRAASSIGANLAEGCGRGSDADFGRFVQTALGSASEVEYHLLLAKDLNYLEAESHLRLESTIQRIKRMLASLLKKLRTST</sequence>
<accession>A0A9X2FBG7</accession>
<evidence type="ECO:0000313" key="1">
    <source>
        <dbReference type="EMBL" id="MCO6045810.1"/>
    </source>
</evidence>
<dbReference type="Proteomes" id="UP001155241">
    <property type="component" value="Unassembled WGS sequence"/>
</dbReference>
<dbReference type="EMBL" id="JAMXLR010000061">
    <property type="protein sequence ID" value="MCO6045810.1"/>
    <property type="molecule type" value="Genomic_DNA"/>
</dbReference>
<gene>
    <name evidence="1" type="ORF">NG895_18075</name>
</gene>
<dbReference type="SUPFAM" id="SSF158446">
    <property type="entry name" value="IVS-encoded protein-like"/>
    <property type="match status" value="1"/>
</dbReference>
<dbReference type="PANTHER" id="PTHR38471">
    <property type="entry name" value="FOUR HELIX BUNDLE PROTEIN"/>
    <property type="match status" value="1"/>
</dbReference>
<dbReference type="InterPro" id="IPR012657">
    <property type="entry name" value="23S_rRNA-intervening_sequence"/>
</dbReference>
<organism evidence="1 2">
    <name type="scientific">Aeoliella straminimaris</name>
    <dbReference type="NCBI Taxonomy" id="2954799"/>
    <lineage>
        <taxon>Bacteria</taxon>
        <taxon>Pseudomonadati</taxon>
        <taxon>Planctomycetota</taxon>
        <taxon>Planctomycetia</taxon>
        <taxon>Pirellulales</taxon>
        <taxon>Lacipirellulaceae</taxon>
        <taxon>Aeoliella</taxon>
    </lineage>
</organism>
<evidence type="ECO:0000313" key="2">
    <source>
        <dbReference type="Proteomes" id="UP001155241"/>
    </source>
</evidence>
<keyword evidence="2" id="KW-1185">Reference proteome</keyword>
<proteinExistence type="predicted"/>
<dbReference type="RefSeq" id="WP_252853921.1">
    <property type="nucleotide sequence ID" value="NZ_JAMXLR010000061.1"/>
</dbReference>
<dbReference type="AlphaFoldDB" id="A0A9X2FBG7"/>
<dbReference type="Pfam" id="PF05635">
    <property type="entry name" value="23S_rRNA_IVP"/>
    <property type="match status" value="1"/>
</dbReference>
<dbReference type="PANTHER" id="PTHR38471:SF2">
    <property type="entry name" value="FOUR HELIX BUNDLE PROTEIN"/>
    <property type="match status" value="1"/>
</dbReference>
<dbReference type="Gene3D" id="1.20.1440.60">
    <property type="entry name" value="23S rRNA-intervening sequence"/>
    <property type="match status" value="1"/>
</dbReference>
<protein>
    <submittedName>
        <fullName evidence="1">Four helix bundle protein</fullName>
    </submittedName>
</protein>
<comment type="caution">
    <text evidence="1">The sequence shown here is derived from an EMBL/GenBank/DDBJ whole genome shotgun (WGS) entry which is preliminary data.</text>
</comment>
<reference evidence="1" key="1">
    <citation type="submission" date="2022-06" db="EMBL/GenBank/DDBJ databases">
        <title>Aeoliella straminimaris, a novel planctomycete from sediments.</title>
        <authorList>
            <person name="Vitorino I.R."/>
            <person name="Lage O.M."/>
        </authorList>
    </citation>
    <scope>NUCLEOTIDE SEQUENCE</scope>
    <source>
        <strain evidence="1">ICT_H6.2</strain>
    </source>
</reference>